<protein>
    <submittedName>
        <fullName evidence="1">Uncharacterized protein</fullName>
    </submittedName>
</protein>
<dbReference type="Proteomes" id="UP000824533">
    <property type="component" value="Linkage Group LG25"/>
</dbReference>
<name>A0ACC1CI11_9NEOP</name>
<dbReference type="EMBL" id="CM034411">
    <property type="protein sequence ID" value="KAJ0171211.1"/>
    <property type="molecule type" value="Genomic_DNA"/>
</dbReference>
<keyword evidence="2" id="KW-1185">Reference proteome</keyword>
<organism evidence="1 2">
    <name type="scientific">Dendrolimus kikuchii</name>
    <dbReference type="NCBI Taxonomy" id="765133"/>
    <lineage>
        <taxon>Eukaryota</taxon>
        <taxon>Metazoa</taxon>
        <taxon>Ecdysozoa</taxon>
        <taxon>Arthropoda</taxon>
        <taxon>Hexapoda</taxon>
        <taxon>Insecta</taxon>
        <taxon>Pterygota</taxon>
        <taxon>Neoptera</taxon>
        <taxon>Endopterygota</taxon>
        <taxon>Lepidoptera</taxon>
        <taxon>Glossata</taxon>
        <taxon>Ditrysia</taxon>
        <taxon>Bombycoidea</taxon>
        <taxon>Lasiocampidae</taxon>
        <taxon>Dendrolimus</taxon>
    </lineage>
</organism>
<accession>A0ACC1CI11</accession>
<proteinExistence type="predicted"/>
<reference evidence="1 2" key="1">
    <citation type="journal article" date="2021" name="Front. Genet.">
        <title>Chromosome-Level Genome Assembly Reveals Significant Gene Expansion in the Toll and IMD Signaling Pathways of Dendrolimus kikuchii.</title>
        <authorList>
            <person name="Zhou J."/>
            <person name="Wu P."/>
            <person name="Xiong Z."/>
            <person name="Liu N."/>
            <person name="Zhao N."/>
            <person name="Ji M."/>
            <person name="Qiu Y."/>
            <person name="Yang B."/>
        </authorList>
    </citation>
    <scope>NUCLEOTIDE SEQUENCE [LARGE SCALE GENOMIC DNA]</scope>
    <source>
        <strain evidence="1">Ann1</strain>
    </source>
</reference>
<gene>
    <name evidence="1" type="ORF">K1T71_013410</name>
</gene>
<comment type="caution">
    <text evidence="1">The sequence shown here is derived from an EMBL/GenBank/DDBJ whole genome shotgun (WGS) entry which is preliminary data.</text>
</comment>
<evidence type="ECO:0000313" key="1">
    <source>
        <dbReference type="EMBL" id="KAJ0171211.1"/>
    </source>
</evidence>
<sequence>MTKSKISAFWKQCFVTSAICSNTIGHGSMIGFPAVLLPQLHQADSAFHLTKEQGSWIASVVAIAMVVGSFFAPPIMGRLGRKIAHFTVTAPILLGWIIVIFSNSFEALIIGRISQGISFGMMLPLRSVLIGEFTSPKYRGAFLTTVSVAQGIGIFLIHLLGSLLSWRTTAIIFLIFPFASLVMIFFSPESPSWLADKGKYEECKKVFKWLRDEDEYDELDSMIQAKINNRSDTKIANLKDVKNVIKKKEFYKPILLMTHTYFMGEFSGGALMACYSTVVITIITGKETNAYIWMIALDVQRIISNTIAVFAINKFNRRSVLFFAASICITSHLLIAGYVYFRKTGVFTYDGIWIPIILINMQYFTVAAGMISLPYVIAGEIFPLQYRSIGSSISIVTIAGGFFIVTKSFPGLVDSIGFSGTYLVYAGVLVYNLVVVGYLLPETRGKTLQQIEDEFKGKTTIHEDVEVTERLQKDLKEHKDIIT</sequence>
<evidence type="ECO:0000313" key="2">
    <source>
        <dbReference type="Proteomes" id="UP000824533"/>
    </source>
</evidence>